<comment type="caution">
    <text evidence="1">The sequence shown here is derived from an EMBL/GenBank/DDBJ whole genome shotgun (WGS) entry which is preliminary data.</text>
</comment>
<organism evidence="1 2">
    <name type="scientific">Boeremia exigua</name>
    <dbReference type="NCBI Taxonomy" id="749465"/>
    <lineage>
        <taxon>Eukaryota</taxon>
        <taxon>Fungi</taxon>
        <taxon>Dikarya</taxon>
        <taxon>Ascomycota</taxon>
        <taxon>Pezizomycotina</taxon>
        <taxon>Dothideomycetes</taxon>
        <taxon>Pleosporomycetidae</taxon>
        <taxon>Pleosporales</taxon>
        <taxon>Pleosporineae</taxon>
        <taxon>Didymellaceae</taxon>
        <taxon>Boeremia</taxon>
    </lineage>
</organism>
<name>A0ACC2IML3_9PLEO</name>
<dbReference type="EMBL" id="JAPHNI010000095">
    <property type="protein sequence ID" value="KAJ8116425.1"/>
    <property type="molecule type" value="Genomic_DNA"/>
</dbReference>
<proteinExistence type="predicted"/>
<keyword evidence="2" id="KW-1185">Reference proteome</keyword>
<protein>
    <submittedName>
        <fullName evidence="1">Uncharacterized protein</fullName>
    </submittedName>
</protein>
<reference evidence="1" key="1">
    <citation type="submission" date="2022-11" db="EMBL/GenBank/DDBJ databases">
        <title>Genome Sequence of Boeremia exigua.</title>
        <authorList>
            <person name="Buettner E."/>
        </authorList>
    </citation>
    <scope>NUCLEOTIDE SEQUENCE</scope>
    <source>
        <strain evidence="1">CU02</strain>
    </source>
</reference>
<sequence length="939" mass="103392">MSEACKTNDHNLALNNEQPEHTAPLPATDKHRKKRHSTSSNDTVAGFERPSCRRRSGITKASTKQTDAGSSRPTPRTPAGAKNMSSVNYTKTGRVSKAKKGLKVHDCECGRSYTRAEHLRRHQRNHAQEGAMICKYPDCDKTFFRADLLQRHEERHNELGNESRRSSVSSTEHSTHASPSTAPDTLPVAVANALLPTVAYQQQHGMSPQPEVAPFPRYNPSVFRTPQQPRTAKIAPFEYSNHVFPSTQSFKSPTNGLKHLDAVYQARHSISGPALVDATAHSAVWHDPLARSPYSCSSGYASPVPGPEYGHIYATPPYGPAAVRTRASSNASFIEQKWAHASQSPTSSVSMPFSWPQDEKSIMASSFPFMPVSYPTSDMPMHASIDAMSQYTQYDPRVVQMDHEEGLQLFQEQYGMSQTTRAYPFEQSLNNYWRLLHPTFPIVHRFTFASRDVSPMLYAAMIAIGLHYSDDAAQKREARQLHKRCVALLSQKPRRLRKTMRQPGHLFGGSLLAILCTAMFKSIVAAIQANLANIRVLHPSAILGLEGLHPSPEDNSKDRWAQWARLSARQHLLLSCFVLESQQYTLLGRLRESSLVISSNNLPFPVHESMWEAPTVSEWASAANSQSAVPITVREALQQQSGNRYDVFQSAVLIAAHHGQADGSLSGLNAPFEQLLSQTSTTQLQLLTSKLARLLPIRALLAVSGESWVLGTKVTSQEECSELESALRLWTSQTWSPNVDTGLNPTIEALRLSVATLKLYLESDRSLTLGLGNELGPFLAALVLWAAIAAATNRMGSTFSSQLSQPTLMPNRSMAATSTSQIHCHTTNGFIGSESLHDADVQQSAFSNQQSSVPYIQALSGTSRFLSTAVNDILALNLDSCHAGGTSLLLWVKMYLHGASPHVPDSTAGFTGPPHGQLIEDAINQIDMMLRRGWEVWPI</sequence>
<accession>A0ACC2IML3</accession>
<dbReference type="Proteomes" id="UP001153331">
    <property type="component" value="Unassembled WGS sequence"/>
</dbReference>
<gene>
    <name evidence="1" type="ORF">OPT61_g2158</name>
</gene>
<evidence type="ECO:0000313" key="1">
    <source>
        <dbReference type="EMBL" id="KAJ8116425.1"/>
    </source>
</evidence>
<evidence type="ECO:0000313" key="2">
    <source>
        <dbReference type="Proteomes" id="UP001153331"/>
    </source>
</evidence>